<feature type="region of interest" description="Disordered" evidence="1">
    <location>
        <begin position="50"/>
        <end position="70"/>
    </location>
</feature>
<reference evidence="3 4" key="1">
    <citation type="journal article" date="2017" name="Int. J. Syst. Evol. Microbiol.">
        <title>Pseudokineococcus basanitobsidens sp. nov., isolated from volcanic rock.</title>
        <authorList>
            <person name="Lee D.W."/>
            <person name="Park M.Y."/>
            <person name="Kim J.J."/>
            <person name="Kim B.S."/>
        </authorList>
    </citation>
    <scope>NUCLEOTIDE SEQUENCE [LARGE SCALE GENOMIC DNA]</scope>
    <source>
        <strain evidence="3 4">DSM 103726</strain>
    </source>
</reference>
<dbReference type="InterPro" id="IPR008928">
    <property type="entry name" value="6-hairpin_glycosidase_sf"/>
</dbReference>
<dbReference type="InterPro" id="IPR011081">
    <property type="entry name" value="Big_4"/>
</dbReference>
<dbReference type="Pfam" id="PF07532">
    <property type="entry name" value="Big_4"/>
    <property type="match status" value="2"/>
</dbReference>
<feature type="region of interest" description="Disordered" evidence="1">
    <location>
        <begin position="883"/>
        <end position="902"/>
    </location>
</feature>
<dbReference type="Gene3D" id="2.30.180.10">
    <property type="entry name" value="FAS1 domain"/>
    <property type="match status" value="1"/>
</dbReference>
<proteinExistence type="predicted"/>
<dbReference type="PROSITE" id="PS50022">
    <property type="entry name" value="FA58C_3"/>
    <property type="match status" value="1"/>
</dbReference>
<evidence type="ECO:0000313" key="3">
    <source>
        <dbReference type="EMBL" id="MEJ5943776.1"/>
    </source>
</evidence>
<name>A0ABU8RFC2_9ACTN</name>
<evidence type="ECO:0000256" key="1">
    <source>
        <dbReference type="SAM" id="MobiDB-lite"/>
    </source>
</evidence>
<sequence length="1619" mass="172859">MTPSEPPRPTGAPPDRRAHPLRRRSRVTAAVPLGLSALLVMSTLAGGTAAASSTADEPEHPNAGIGYPVFGGEDHPVPPLPGGAVVGDQMRSAFEADVEAGAGTSTDQDFWVDDMLARYGDDGGFGDTNNWLFSRGRAAYMYAHSPGQLGFVGNPAYADATGLDSFFRVDVLVDGSQVALTEDVGARKQTPSYWTSTHVGGGVRIVQTKFITEADVAVALLEVTADDGDAHDVRLVATSPMAGTAEGDELTGALSAPRDLTELRPRLSGDGFGVDGGTLVRDVALPADGATTTKVQLGVVADEIEASRPEYDAYRAMAPQEAYTRHVTDYNRWWAEQIPYLDTPEDSIDKTLFYRWWLMRFNYLDADIPGNDYQFPTSMEGVLGYNNSIVLTAGMFIDDLKYLQDPSYSYGPWVSAGEVSRSSEYVDNPGDPANWSNSYTQYITEAAWRSYQLHGGPPAVAENLGRYGEEDVRGLLERFDGNGNDLIEYDWGALTGNDADAVSFDWAREHGEATMDRTESAYLYSNALAAAEAYDVAGRPADAREMRDLAQRVKTSVMDVLWNAEDDLLEHRQAGGPGLLVDWKEINNYYPFSVGLVPKPGDEDYDDDYTEALRLWQDADEFPIFPFYTANQADAAERGSGGSNNFSVINSTVTFRMLSSVLRDYPTDYLGAEDYKKLLYWNAWAHYIDGDNRLPDQNEFWAEGSANTSWGEEQDVGYRSWIHHTILGATNFTMIEDAMGLRPRSDAKVELDPVDVDWPYFRADGIPYRDRQLSVVWDEPGDGERPYGDDVPEGYSVYLDGDLAFTVDDLGRAVYDPATGTVETEEGVSVVTAASAELAAPQDVRFADDARVVDVMAKAGADVRTASTGAPDLAEGRPVAATYSSEDPWSSPEAAVDGSTVNEPFWGTVGSPNAEDALEVELDGEQTFDEVRVHFYRTSTSDAPQGGRTAGTRPGYAAPETFRVEARTDEGWQPVQGVAAEPAAPRANLNTLRFPPVTASAVRLVVAHHPGFATGVKEVLVRSTGLEAPPAENSAPVVSARTQGAVTGGSVDLRGRVRDDGLPAGELTSRWAVVEAPAGGTALFADPSTPSTRARVTEPGRYVLRLTGSDGERSTSTDVVVQVDEISAGGLDLAATGTPSASYTAGWNSVDAVNDGQAPTSGGDQQLVWGTWSGDRPASQWLQYTWDTPVRPASSELVFWSDSPQGTGQGVAVPDSWTVQYRAGDGSWVDLASGEGEDGGSADFPAVTTTALRAVLQASPAEDDSSYSAVAVSEWRVRADAPESVERVDVRTSVGELPDLPDQVDVVYADGTRQRTDVLWQEVTADQVASEGSFEVTGIVEGTALTATATVWVRATPPGQINTVDPVEVTTIAGNAPQLPGQVAVQYNDGSRELLPVTWADVDEGSYDEPGIFQVRGRVEGAGTTTAVATVTVVEGSGDPGTPPAPGTDVSLVEALTAASGQPDEDGTDHDVLVGTVSALLERSPDSPVGVLTQPDQPLTAFLPDDDAMLALADELLPGRTPPERVAGERLVRLLRPAVVEQLLLEHVVLGESLTAADVVATGGATLETAAGTELVVEVADDGTVTVREGQREAQVVVPDVNGAQVQVGHGVDAPLGPQ</sequence>
<feature type="region of interest" description="Disordered" evidence="1">
    <location>
        <begin position="1"/>
        <end position="24"/>
    </location>
</feature>
<dbReference type="InterPro" id="IPR013783">
    <property type="entry name" value="Ig-like_fold"/>
</dbReference>
<dbReference type="EMBL" id="JBBIAA010000001">
    <property type="protein sequence ID" value="MEJ5943776.1"/>
    <property type="molecule type" value="Genomic_DNA"/>
</dbReference>
<evidence type="ECO:0000259" key="2">
    <source>
        <dbReference type="PROSITE" id="PS50022"/>
    </source>
</evidence>
<dbReference type="SUPFAM" id="SSF48208">
    <property type="entry name" value="Six-hairpin glycosidases"/>
    <property type="match status" value="1"/>
</dbReference>
<dbReference type="SUPFAM" id="SSF82153">
    <property type="entry name" value="FAS1 domain"/>
    <property type="match status" value="1"/>
</dbReference>
<protein>
    <submittedName>
        <fullName evidence="3">Ig-like domain-containing protein</fullName>
    </submittedName>
</protein>
<feature type="domain" description="F5/8 type C" evidence="2">
    <location>
        <begin position="863"/>
        <end position="1024"/>
    </location>
</feature>
<dbReference type="Proteomes" id="UP001387100">
    <property type="component" value="Unassembled WGS sequence"/>
</dbReference>
<keyword evidence="4" id="KW-1185">Reference proteome</keyword>
<comment type="caution">
    <text evidence="3">The sequence shown here is derived from an EMBL/GenBank/DDBJ whole genome shotgun (WGS) entry which is preliminary data.</text>
</comment>
<dbReference type="Gene3D" id="2.60.120.260">
    <property type="entry name" value="Galactose-binding domain-like"/>
    <property type="match status" value="2"/>
</dbReference>
<dbReference type="Pfam" id="PF22422">
    <property type="entry name" value="MGH1-like_GH"/>
    <property type="match status" value="1"/>
</dbReference>
<accession>A0ABU8RFC2</accession>
<gene>
    <name evidence="3" type="ORF">WDZ17_00520</name>
</gene>
<dbReference type="Gene3D" id="1.50.10.10">
    <property type="match status" value="1"/>
</dbReference>
<organism evidence="3 4">
    <name type="scientific">Pseudokineococcus basanitobsidens</name>
    <dbReference type="NCBI Taxonomy" id="1926649"/>
    <lineage>
        <taxon>Bacteria</taxon>
        <taxon>Bacillati</taxon>
        <taxon>Actinomycetota</taxon>
        <taxon>Actinomycetes</taxon>
        <taxon>Kineosporiales</taxon>
        <taxon>Kineosporiaceae</taxon>
        <taxon>Pseudokineococcus</taxon>
    </lineage>
</organism>
<dbReference type="Pfam" id="PF02469">
    <property type="entry name" value="Fasciclin"/>
    <property type="match status" value="1"/>
</dbReference>
<evidence type="ECO:0000313" key="4">
    <source>
        <dbReference type="Proteomes" id="UP001387100"/>
    </source>
</evidence>
<dbReference type="RefSeq" id="WP_339573168.1">
    <property type="nucleotide sequence ID" value="NZ_JBBIAA010000001.1"/>
</dbReference>
<feature type="compositionally biased region" description="Pro residues" evidence="1">
    <location>
        <begin position="1"/>
        <end position="12"/>
    </location>
</feature>
<dbReference type="InterPro" id="IPR012341">
    <property type="entry name" value="6hp_glycosidase-like_sf"/>
</dbReference>
<dbReference type="InterPro" id="IPR054491">
    <property type="entry name" value="MGH1-like_GH"/>
</dbReference>
<dbReference type="SUPFAM" id="SSF49785">
    <property type="entry name" value="Galactose-binding domain-like"/>
    <property type="match status" value="1"/>
</dbReference>
<dbReference type="InterPro" id="IPR036378">
    <property type="entry name" value="FAS1_dom_sf"/>
</dbReference>
<dbReference type="InterPro" id="IPR000782">
    <property type="entry name" value="FAS1_domain"/>
</dbReference>
<dbReference type="SMART" id="SM00554">
    <property type="entry name" value="FAS1"/>
    <property type="match status" value="1"/>
</dbReference>
<dbReference type="Gene3D" id="2.60.40.10">
    <property type="entry name" value="Immunoglobulins"/>
    <property type="match status" value="1"/>
</dbReference>
<dbReference type="InterPro" id="IPR008979">
    <property type="entry name" value="Galactose-bd-like_sf"/>
</dbReference>
<dbReference type="InterPro" id="IPR000421">
    <property type="entry name" value="FA58C"/>
</dbReference>